<gene>
    <name evidence="2" type="ORF">QU605_04290</name>
</gene>
<evidence type="ECO:0008006" key="4">
    <source>
        <dbReference type="Google" id="ProtNLM"/>
    </source>
</evidence>
<keyword evidence="1" id="KW-0732">Signal</keyword>
<dbReference type="EMBL" id="JAUDUY010000002">
    <property type="protein sequence ID" value="MDM9630675.1"/>
    <property type="molecule type" value="Genomic_DNA"/>
</dbReference>
<dbReference type="Proteomes" id="UP001174839">
    <property type="component" value="Unassembled WGS sequence"/>
</dbReference>
<comment type="caution">
    <text evidence="2">The sequence shown here is derived from an EMBL/GenBank/DDBJ whole genome shotgun (WGS) entry which is preliminary data.</text>
</comment>
<evidence type="ECO:0000313" key="2">
    <source>
        <dbReference type="EMBL" id="MDM9630675.1"/>
    </source>
</evidence>
<name>A0ABT7WCN1_9FLAO</name>
<feature type="signal peptide" evidence="1">
    <location>
        <begin position="1"/>
        <end position="18"/>
    </location>
</feature>
<feature type="chain" id="PRO_5046234053" description="Outer membrane protein assembly factor BamE" evidence="1">
    <location>
        <begin position="19"/>
        <end position="134"/>
    </location>
</feature>
<proteinExistence type="predicted"/>
<keyword evidence="3" id="KW-1185">Reference proteome</keyword>
<organism evidence="2 3">
    <name type="scientific">Robiginitalea aurantiaca</name>
    <dbReference type="NCBI Taxonomy" id="3056915"/>
    <lineage>
        <taxon>Bacteria</taxon>
        <taxon>Pseudomonadati</taxon>
        <taxon>Bacteroidota</taxon>
        <taxon>Flavobacteriia</taxon>
        <taxon>Flavobacteriales</taxon>
        <taxon>Flavobacteriaceae</taxon>
        <taxon>Robiginitalea</taxon>
    </lineage>
</organism>
<evidence type="ECO:0000256" key="1">
    <source>
        <dbReference type="SAM" id="SignalP"/>
    </source>
</evidence>
<sequence>MGLRLQMFSLLGIAVFLAALPLSGCKTEADGNKEVSTTSSDFQAPFDSGKWGIKVGADYPHRELMLSTLVYTDTLRKLNREEILSLLGRPDRSSEAHLYYLINQTRLGPWPLKSRFMVIKLTPSDTVEWIKIHE</sequence>
<reference evidence="2" key="1">
    <citation type="submission" date="2023-06" db="EMBL/GenBank/DDBJ databases">
        <title>Robiginitalea aurantiacus sp. nov. and Algoriphagus sediminis sp. nov., isolated from coastal sediment.</title>
        <authorList>
            <person name="Zhou Z.Y."/>
            <person name="An J."/>
            <person name="Jia Y.W."/>
            <person name="Du Z.J."/>
        </authorList>
    </citation>
    <scope>NUCLEOTIDE SEQUENCE</scope>
    <source>
        <strain evidence="2">M39</strain>
    </source>
</reference>
<protein>
    <recommendedName>
        <fullName evidence="4">Outer membrane protein assembly factor BamE</fullName>
    </recommendedName>
</protein>
<evidence type="ECO:0000313" key="3">
    <source>
        <dbReference type="Proteomes" id="UP001174839"/>
    </source>
</evidence>
<dbReference type="RefSeq" id="WP_289724044.1">
    <property type="nucleotide sequence ID" value="NZ_JAUDUY010000002.1"/>
</dbReference>
<accession>A0ABT7WCN1</accession>